<dbReference type="EMBL" id="CAMGYJ010000008">
    <property type="protein sequence ID" value="CAI0466564.1"/>
    <property type="molecule type" value="Genomic_DNA"/>
</dbReference>
<evidence type="ECO:0000313" key="2">
    <source>
        <dbReference type="EMBL" id="CAI0466564.1"/>
    </source>
</evidence>
<gene>
    <name evidence="2" type="ORF">LITE_LOCUS37087</name>
</gene>
<feature type="compositionally biased region" description="Polar residues" evidence="1">
    <location>
        <begin position="1"/>
        <end position="10"/>
    </location>
</feature>
<feature type="compositionally biased region" description="Basic and acidic residues" evidence="1">
    <location>
        <begin position="11"/>
        <end position="58"/>
    </location>
</feature>
<feature type="region of interest" description="Disordered" evidence="1">
    <location>
        <begin position="1"/>
        <end position="63"/>
    </location>
</feature>
<feature type="region of interest" description="Disordered" evidence="1">
    <location>
        <begin position="132"/>
        <end position="187"/>
    </location>
</feature>
<dbReference type="PANTHER" id="PTHR35277:SF10">
    <property type="entry name" value="OS09G0363700 PROTEIN"/>
    <property type="match status" value="1"/>
</dbReference>
<organism evidence="2 3">
    <name type="scientific">Linum tenue</name>
    <dbReference type="NCBI Taxonomy" id="586396"/>
    <lineage>
        <taxon>Eukaryota</taxon>
        <taxon>Viridiplantae</taxon>
        <taxon>Streptophyta</taxon>
        <taxon>Embryophyta</taxon>
        <taxon>Tracheophyta</taxon>
        <taxon>Spermatophyta</taxon>
        <taxon>Magnoliopsida</taxon>
        <taxon>eudicotyledons</taxon>
        <taxon>Gunneridae</taxon>
        <taxon>Pentapetalae</taxon>
        <taxon>rosids</taxon>
        <taxon>fabids</taxon>
        <taxon>Malpighiales</taxon>
        <taxon>Linaceae</taxon>
        <taxon>Linum</taxon>
    </lineage>
</organism>
<feature type="compositionally biased region" description="Basic and acidic residues" evidence="1">
    <location>
        <begin position="91"/>
        <end position="112"/>
    </location>
</feature>
<feature type="compositionally biased region" description="Basic and acidic residues" evidence="1">
    <location>
        <begin position="137"/>
        <end position="170"/>
    </location>
</feature>
<keyword evidence="3" id="KW-1185">Reference proteome</keyword>
<sequence>MAETIPTKSHSATEGKHPNFIEKAKEKIDKVIHSPKHTKETHGTSNDIDEKTDIDEVRGPGVFQRAKEEIEALVETIHHKKEKAGNHSPTHTKETHGTSDDIDEKTSIDEVRGPGVFQRAKEEIEALVETIHHKKDKAGDHSPTHTKETHKKDKAGNHSPTHTKETHGTSDDIDEFTSVDEVKGPGVFQRAKEEIEALVETIHPKKEKDHHKSSST</sequence>
<dbReference type="Proteomes" id="UP001154282">
    <property type="component" value="Unassembled WGS sequence"/>
</dbReference>
<feature type="region of interest" description="Disordered" evidence="1">
    <location>
        <begin position="80"/>
        <end position="118"/>
    </location>
</feature>
<reference evidence="2" key="1">
    <citation type="submission" date="2022-08" db="EMBL/GenBank/DDBJ databases">
        <authorList>
            <person name="Gutierrez-Valencia J."/>
        </authorList>
    </citation>
    <scope>NUCLEOTIDE SEQUENCE</scope>
</reference>
<protein>
    <submittedName>
        <fullName evidence="2">Uncharacterized protein</fullName>
    </submittedName>
</protein>
<evidence type="ECO:0000313" key="3">
    <source>
        <dbReference type="Proteomes" id="UP001154282"/>
    </source>
</evidence>
<dbReference type="PANTHER" id="PTHR35277">
    <property type="entry name" value="OS09G0363700 PROTEIN"/>
    <property type="match status" value="1"/>
</dbReference>
<name>A0AAV0P7Q1_9ROSI</name>
<evidence type="ECO:0000256" key="1">
    <source>
        <dbReference type="SAM" id="MobiDB-lite"/>
    </source>
</evidence>
<dbReference type="AlphaFoldDB" id="A0AAV0P7Q1"/>
<comment type="caution">
    <text evidence="2">The sequence shown here is derived from an EMBL/GenBank/DDBJ whole genome shotgun (WGS) entry which is preliminary data.</text>
</comment>
<accession>A0AAV0P7Q1</accession>
<proteinExistence type="predicted"/>